<reference evidence="1 2" key="1">
    <citation type="journal article" date="2019" name="Nat. Ecol. Evol.">
        <title>Megaphylogeny resolves global patterns of mushroom evolution.</title>
        <authorList>
            <person name="Varga T."/>
            <person name="Krizsan K."/>
            <person name="Foldi C."/>
            <person name="Dima B."/>
            <person name="Sanchez-Garcia M."/>
            <person name="Sanchez-Ramirez S."/>
            <person name="Szollosi G.J."/>
            <person name="Szarkandi J.G."/>
            <person name="Papp V."/>
            <person name="Albert L."/>
            <person name="Andreopoulos W."/>
            <person name="Angelini C."/>
            <person name="Antonin V."/>
            <person name="Barry K.W."/>
            <person name="Bougher N.L."/>
            <person name="Buchanan P."/>
            <person name="Buyck B."/>
            <person name="Bense V."/>
            <person name="Catcheside P."/>
            <person name="Chovatia M."/>
            <person name="Cooper J."/>
            <person name="Damon W."/>
            <person name="Desjardin D."/>
            <person name="Finy P."/>
            <person name="Geml J."/>
            <person name="Haridas S."/>
            <person name="Hughes K."/>
            <person name="Justo A."/>
            <person name="Karasinski D."/>
            <person name="Kautmanova I."/>
            <person name="Kiss B."/>
            <person name="Kocsube S."/>
            <person name="Kotiranta H."/>
            <person name="LaButti K.M."/>
            <person name="Lechner B.E."/>
            <person name="Liimatainen K."/>
            <person name="Lipzen A."/>
            <person name="Lukacs Z."/>
            <person name="Mihaltcheva S."/>
            <person name="Morgado L.N."/>
            <person name="Niskanen T."/>
            <person name="Noordeloos M.E."/>
            <person name="Ohm R.A."/>
            <person name="Ortiz-Santana B."/>
            <person name="Ovrebo C."/>
            <person name="Racz N."/>
            <person name="Riley R."/>
            <person name="Savchenko A."/>
            <person name="Shiryaev A."/>
            <person name="Soop K."/>
            <person name="Spirin V."/>
            <person name="Szebenyi C."/>
            <person name="Tomsovsky M."/>
            <person name="Tulloss R.E."/>
            <person name="Uehling J."/>
            <person name="Grigoriev I.V."/>
            <person name="Vagvolgyi C."/>
            <person name="Papp T."/>
            <person name="Martin F.M."/>
            <person name="Miettinen O."/>
            <person name="Hibbett D.S."/>
            <person name="Nagy L.G."/>
        </authorList>
    </citation>
    <scope>NUCLEOTIDE SEQUENCE [LARGE SCALE GENOMIC DNA]</scope>
    <source>
        <strain evidence="1 2">CBS 962.96</strain>
    </source>
</reference>
<name>A0A4S8MLE1_DENBC</name>
<dbReference type="EMBL" id="ML179064">
    <property type="protein sequence ID" value="THV03713.1"/>
    <property type="molecule type" value="Genomic_DNA"/>
</dbReference>
<dbReference type="AlphaFoldDB" id="A0A4S8MLE1"/>
<dbReference type="Proteomes" id="UP000297245">
    <property type="component" value="Unassembled WGS sequence"/>
</dbReference>
<sequence>MLTGSGKTLIGYLTSSGTLARFACPLVFFSFTEKVDCQLLSWDWGLEIGMASVRFACDDRCKAAVNHVVVMNVYLEKEFPIDS</sequence>
<accession>A0A4S8MLE1</accession>
<evidence type="ECO:0000313" key="1">
    <source>
        <dbReference type="EMBL" id="THV03713.1"/>
    </source>
</evidence>
<organism evidence="1 2">
    <name type="scientific">Dendrothele bispora (strain CBS 962.96)</name>
    <dbReference type="NCBI Taxonomy" id="1314807"/>
    <lineage>
        <taxon>Eukaryota</taxon>
        <taxon>Fungi</taxon>
        <taxon>Dikarya</taxon>
        <taxon>Basidiomycota</taxon>
        <taxon>Agaricomycotina</taxon>
        <taxon>Agaricomycetes</taxon>
        <taxon>Agaricomycetidae</taxon>
        <taxon>Agaricales</taxon>
        <taxon>Agaricales incertae sedis</taxon>
        <taxon>Dendrothele</taxon>
    </lineage>
</organism>
<protein>
    <submittedName>
        <fullName evidence="1">Uncharacterized protein</fullName>
    </submittedName>
</protein>
<keyword evidence="2" id="KW-1185">Reference proteome</keyword>
<evidence type="ECO:0000313" key="2">
    <source>
        <dbReference type="Proteomes" id="UP000297245"/>
    </source>
</evidence>
<proteinExistence type="predicted"/>
<gene>
    <name evidence="1" type="ORF">K435DRAFT_270125</name>
</gene>